<keyword evidence="2" id="KW-1185">Reference proteome</keyword>
<protein>
    <recommendedName>
        <fullName evidence="3">Histidine kinase</fullName>
    </recommendedName>
</protein>
<name>A0A1X7IH89_9SPHI</name>
<reference evidence="1 2" key="1">
    <citation type="submission" date="2017-04" db="EMBL/GenBank/DDBJ databases">
        <authorList>
            <person name="Afonso C.L."/>
            <person name="Miller P.J."/>
            <person name="Scott M.A."/>
            <person name="Spackman E."/>
            <person name="Goraichik I."/>
            <person name="Dimitrov K.M."/>
            <person name="Suarez D.L."/>
            <person name="Swayne D.E."/>
        </authorList>
    </citation>
    <scope>NUCLEOTIDE SEQUENCE [LARGE SCALE GENOMIC DNA]</scope>
    <source>
        <strain evidence="1 2">DSM 22418</strain>
    </source>
</reference>
<dbReference type="OrthoDB" id="714306at2"/>
<evidence type="ECO:0000313" key="1">
    <source>
        <dbReference type="EMBL" id="SMG14195.1"/>
    </source>
</evidence>
<dbReference type="PANTHER" id="PTHR34220">
    <property type="entry name" value="SENSOR HISTIDINE KINASE YPDA"/>
    <property type="match status" value="1"/>
</dbReference>
<dbReference type="RefSeq" id="WP_085471673.1">
    <property type="nucleotide sequence ID" value="NZ_FXAU01000001.1"/>
</dbReference>
<dbReference type="InterPro" id="IPR050640">
    <property type="entry name" value="Bact_2-comp_sensor_kinase"/>
</dbReference>
<dbReference type="EMBL" id="FXAU01000001">
    <property type="protein sequence ID" value="SMG14195.1"/>
    <property type="molecule type" value="Genomic_DNA"/>
</dbReference>
<organism evidence="1 2">
    <name type="scientific">Sphingobacterium psychroaquaticum</name>
    <dbReference type="NCBI Taxonomy" id="561061"/>
    <lineage>
        <taxon>Bacteria</taxon>
        <taxon>Pseudomonadati</taxon>
        <taxon>Bacteroidota</taxon>
        <taxon>Sphingobacteriia</taxon>
        <taxon>Sphingobacteriales</taxon>
        <taxon>Sphingobacteriaceae</taxon>
        <taxon>Sphingobacterium</taxon>
    </lineage>
</organism>
<dbReference type="PANTHER" id="PTHR34220:SF7">
    <property type="entry name" value="SENSOR HISTIDINE KINASE YPDA"/>
    <property type="match status" value="1"/>
</dbReference>
<evidence type="ECO:0008006" key="3">
    <source>
        <dbReference type="Google" id="ProtNLM"/>
    </source>
</evidence>
<dbReference type="AlphaFoldDB" id="A0A1X7IH89"/>
<gene>
    <name evidence="1" type="ORF">SAMN05660862_0841</name>
</gene>
<proteinExistence type="predicted"/>
<dbReference type="Proteomes" id="UP000192980">
    <property type="component" value="Unassembled WGS sequence"/>
</dbReference>
<accession>A0A1X7IH89</accession>
<evidence type="ECO:0000313" key="2">
    <source>
        <dbReference type="Proteomes" id="UP000192980"/>
    </source>
</evidence>
<dbReference type="STRING" id="561061.SAMN05660862_0841"/>
<sequence>MANFLDRLWRKDKEEGVDQALEYGAALSFKCCQVEDNLMRLFFACDSRSTANDTELLQYMQQVSLLHRDEKHAVQDEVSLLKVYLRLIQHVADEEVYIEFEELIDNKGLEVPALLLFPLVINAIQYGYNRMAERPVKIKVKTLGESLQLEVSNRANHRLTSQEHTETIDLLKARLTYFYPQGYSLICNSNSATFKATLLIKL</sequence>